<comment type="caution">
    <text evidence="2">The sequence shown here is derived from an EMBL/GenBank/DDBJ whole genome shotgun (WGS) entry which is preliminary data.</text>
</comment>
<evidence type="ECO:0000313" key="3">
    <source>
        <dbReference type="Proteomes" id="UP001595828"/>
    </source>
</evidence>
<proteinExistence type="predicted"/>
<gene>
    <name evidence="2" type="ORF">ACFO0A_11510</name>
</gene>
<dbReference type="EMBL" id="JBHSDR010000006">
    <property type="protein sequence ID" value="MFC4295681.1"/>
    <property type="molecule type" value="Genomic_DNA"/>
</dbReference>
<sequence>MAREDPPEVEPVRGAPAVGEIPGLDGHPAFTLTQSEASPVPVLIAVPHAGRAYPAPLVARLRQPGAAAIRLEDRYADLLGRHIAAETGASLLVAHAPRAMLDLNRAPDDIDWDMVAGPIPPGSSSADPGNGRRARSGLGLVPRRLPGIGELWRGRMREGEMAQRVSAIHAPYHAALGGALADLRRRWGAALLIDLHSMPSLPPRASGDKPAQFVIGDRFGAACDGLLVATGFAFLAEEGHHAAHNRPYAGGYVLERHAAPRAGIHCLQLEVDRASYLDHRMAEPGEGFAATAAVLTELVRRLAGEVAALGGADRRGWAIAAE</sequence>
<name>A0ABV8RTX4_9SPHN</name>
<dbReference type="Gene3D" id="3.40.630.40">
    <property type="entry name" value="Zn-dependent exopeptidases"/>
    <property type="match status" value="1"/>
</dbReference>
<dbReference type="Proteomes" id="UP001595828">
    <property type="component" value="Unassembled WGS sequence"/>
</dbReference>
<dbReference type="RefSeq" id="WP_379539148.1">
    <property type="nucleotide sequence ID" value="NZ_JBHSDR010000006.1"/>
</dbReference>
<dbReference type="Pfam" id="PF05013">
    <property type="entry name" value="FGase"/>
    <property type="match status" value="1"/>
</dbReference>
<accession>A0ABV8RTX4</accession>
<keyword evidence="3" id="KW-1185">Reference proteome</keyword>
<feature type="region of interest" description="Disordered" evidence="1">
    <location>
        <begin position="1"/>
        <end position="27"/>
    </location>
</feature>
<protein>
    <submittedName>
        <fullName evidence="2">N-formylglutamate amidohydrolase</fullName>
    </submittedName>
</protein>
<organism evidence="2 3">
    <name type="scientific">Novosphingobium tardum</name>
    <dbReference type="NCBI Taxonomy" id="1538021"/>
    <lineage>
        <taxon>Bacteria</taxon>
        <taxon>Pseudomonadati</taxon>
        <taxon>Pseudomonadota</taxon>
        <taxon>Alphaproteobacteria</taxon>
        <taxon>Sphingomonadales</taxon>
        <taxon>Sphingomonadaceae</taxon>
        <taxon>Novosphingobium</taxon>
    </lineage>
</organism>
<evidence type="ECO:0000256" key="1">
    <source>
        <dbReference type="SAM" id="MobiDB-lite"/>
    </source>
</evidence>
<dbReference type="InterPro" id="IPR007709">
    <property type="entry name" value="N-FG_amidohydro"/>
</dbReference>
<evidence type="ECO:0000313" key="2">
    <source>
        <dbReference type="EMBL" id="MFC4295681.1"/>
    </source>
</evidence>
<feature type="region of interest" description="Disordered" evidence="1">
    <location>
        <begin position="118"/>
        <end position="138"/>
    </location>
</feature>
<dbReference type="SUPFAM" id="SSF53187">
    <property type="entry name" value="Zn-dependent exopeptidases"/>
    <property type="match status" value="1"/>
</dbReference>
<reference evidence="3" key="1">
    <citation type="journal article" date="2019" name="Int. J. Syst. Evol. Microbiol.">
        <title>The Global Catalogue of Microorganisms (GCM) 10K type strain sequencing project: providing services to taxonomists for standard genome sequencing and annotation.</title>
        <authorList>
            <consortium name="The Broad Institute Genomics Platform"/>
            <consortium name="The Broad Institute Genome Sequencing Center for Infectious Disease"/>
            <person name="Wu L."/>
            <person name="Ma J."/>
        </authorList>
    </citation>
    <scope>NUCLEOTIDE SEQUENCE [LARGE SCALE GENOMIC DNA]</scope>
    <source>
        <strain evidence="3">CGMCC 1.12989</strain>
    </source>
</reference>